<dbReference type="Pfam" id="PF22178">
    <property type="entry name" value="Gp5_trimer_C"/>
    <property type="match status" value="1"/>
</dbReference>
<comment type="subcellular location">
    <subcellularLocation>
        <location evidence="1">Secreted</location>
    </subcellularLocation>
</comment>
<dbReference type="NCBIfam" id="TIGR03361">
    <property type="entry name" value="VI_Rhs_Vgr"/>
    <property type="match status" value="1"/>
</dbReference>
<evidence type="ECO:0000256" key="2">
    <source>
        <dbReference type="ARBA" id="ARBA00005558"/>
    </source>
</evidence>
<accession>A0A2V1GRR5</accession>
<comment type="caution">
    <text evidence="6">The sequence shown here is derived from an EMBL/GenBank/DDBJ whole genome shotgun (WGS) entry which is preliminary data.</text>
</comment>
<protein>
    <submittedName>
        <fullName evidence="6">Uncharacterized protein</fullName>
    </submittedName>
</protein>
<dbReference type="InterPro" id="IPR054030">
    <property type="entry name" value="Gp5_Vgr_C"/>
</dbReference>
<keyword evidence="3" id="KW-0964">Secreted</keyword>
<feature type="domain" description="Gp5/Type VI secretion system Vgr C-terminal trimerisation" evidence="5">
    <location>
        <begin position="543"/>
        <end position="599"/>
    </location>
</feature>
<dbReference type="EMBL" id="QDDL01000006">
    <property type="protein sequence ID" value="PVZ67691.1"/>
    <property type="molecule type" value="Genomic_DNA"/>
</dbReference>
<proteinExistence type="inferred from homology"/>
<evidence type="ECO:0000259" key="5">
    <source>
        <dbReference type="Pfam" id="PF22178"/>
    </source>
</evidence>
<dbReference type="AlphaFoldDB" id="A0A2V1GRR5"/>
<dbReference type="Gene3D" id="4.10.220.110">
    <property type="match status" value="1"/>
</dbReference>
<dbReference type="PANTHER" id="PTHR32305">
    <property type="match status" value="1"/>
</dbReference>
<evidence type="ECO:0000313" key="6">
    <source>
        <dbReference type="EMBL" id="PVZ67691.1"/>
    </source>
</evidence>
<keyword evidence="7" id="KW-1185">Reference proteome</keyword>
<dbReference type="Gene3D" id="3.55.50.10">
    <property type="entry name" value="Baseplate protein-like domains"/>
    <property type="match status" value="1"/>
</dbReference>
<dbReference type="InterPro" id="IPR050708">
    <property type="entry name" value="T6SS_VgrG/RHS"/>
</dbReference>
<name>A0A2V1GRR5_9GAMM</name>
<dbReference type="InterPro" id="IPR017847">
    <property type="entry name" value="T6SS_RhsGE_Vgr_subset"/>
</dbReference>
<organism evidence="6 7">
    <name type="scientific">Pelagibaculum spongiae</name>
    <dbReference type="NCBI Taxonomy" id="2080658"/>
    <lineage>
        <taxon>Bacteria</taxon>
        <taxon>Pseudomonadati</taxon>
        <taxon>Pseudomonadota</taxon>
        <taxon>Gammaproteobacteria</taxon>
        <taxon>Oceanospirillales</taxon>
        <taxon>Pelagibaculum</taxon>
    </lineage>
</organism>
<reference evidence="6 7" key="1">
    <citation type="submission" date="2018-04" db="EMBL/GenBank/DDBJ databases">
        <title>Thalassorhabdus spongiae gen. nov., sp. nov., isolated from a marine sponge in South-West Iceland.</title>
        <authorList>
            <person name="Knobloch S."/>
            <person name="Daussin A."/>
            <person name="Johannsson R."/>
            <person name="Marteinsson V.T."/>
        </authorList>
    </citation>
    <scope>NUCLEOTIDE SEQUENCE [LARGE SCALE GENOMIC DNA]</scope>
    <source>
        <strain evidence="6 7">Hp12</strain>
    </source>
</reference>
<feature type="domain" description="Gp5/Type VI secretion system Vgr protein OB-fold" evidence="4">
    <location>
        <begin position="459"/>
        <end position="526"/>
    </location>
</feature>
<evidence type="ECO:0000259" key="4">
    <source>
        <dbReference type="Pfam" id="PF04717"/>
    </source>
</evidence>
<dbReference type="InterPro" id="IPR037026">
    <property type="entry name" value="Vgr_OB-fold_dom_sf"/>
</dbReference>
<dbReference type="SUPFAM" id="SSF69255">
    <property type="entry name" value="gp5 N-terminal domain-like"/>
    <property type="match status" value="1"/>
</dbReference>
<sequence length="763" mass="83939">MPEYDSHFKVISAEAGTFEIIKIEYEEELGQPFVLQLDLVEVIAETDTGPEDIVTPDAIVGSSFSLETKLAQDNKRQFNGIVTNFVFDGYDRNFIYYKARVEPTFSLLRQISDCRIFQELPVDKIIEDVLGEIGVSCDLSGISGSYSEQEVVVQYNENTFDFISRLMQENGIFYYWEHTDSDHMMMLCDDATSFSASTLFDGPVSFYKGTLNRFPEMDSENLPEFSWPEKKSDNQQFSADQYGSQDLGIPSGYYVATGALIQGQAEKNHANFLEEDSSEKIFSLKSVGRHTSAGFASISQNPIETATPIESVEVAVLEFTPEFSGEGFYEANLQALDEETSTVFAKVRTEALAVDQSKYIGEGTVCSMEVGTTFEMSDHQIAVFNQEYQVNSIHLIIVDPLDVEGWNAARVGKAIYRSRFSLQASGTAFRSVYTTPRPKISGPQLAKVVGPSSDDIFTDKFGRIKVEFFWDKESEGDDTAFCYIPVSQSWAGNGFGSQFIPRIGSTVVVNFMDGNPDRPICTGCVYNDVDKPPFALPDEMNKSGFRSKSTPDGGTEDFNEIMFDDTAGEEKLSITAQFDYETKVKNNMKLEVAKETEFKLTDKVAGKCEAAVTLEFEDTYDAKYAAAVSLECKDAYTLEAKEVAVTGKSEIAFDVGGSKFAMSSSDIKMESGPAKIEMGSSGIKMECAGAKFELGSSGFKLVFGSTKIAGTATNIDILSPVKLNMKGTLASLEANGMLKIKGALVKMESAGPLMCKGMPIMLN</sequence>
<dbReference type="InterPro" id="IPR006531">
    <property type="entry name" value="Gp5/Vgr_OB"/>
</dbReference>
<dbReference type="GO" id="GO:0005576">
    <property type="term" value="C:extracellular region"/>
    <property type="evidence" value="ECO:0007669"/>
    <property type="project" value="UniProtKB-SubCell"/>
</dbReference>
<comment type="similarity">
    <text evidence="2">Belongs to the VgrG protein family.</text>
</comment>
<evidence type="ECO:0000256" key="1">
    <source>
        <dbReference type="ARBA" id="ARBA00004613"/>
    </source>
</evidence>
<dbReference type="Gene3D" id="2.30.110.50">
    <property type="match status" value="2"/>
</dbReference>
<dbReference type="PANTHER" id="PTHR32305:SF15">
    <property type="entry name" value="PROTEIN RHSA-RELATED"/>
    <property type="match status" value="1"/>
</dbReference>
<dbReference type="OrthoDB" id="9762420at2"/>
<evidence type="ECO:0000313" key="7">
    <source>
        <dbReference type="Proteomes" id="UP000244906"/>
    </source>
</evidence>
<dbReference type="InterPro" id="IPR006533">
    <property type="entry name" value="T6SS_Vgr_RhsGE"/>
</dbReference>
<dbReference type="Proteomes" id="UP000244906">
    <property type="component" value="Unassembled WGS sequence"/>
</dbReference>
<dbReference type="SUPFAM" id="SSF69349">
    <property type="entry name" value="Phage fibre proteins"/>
    <property type="match status" value="1"/>
</dbReference>
<dbReference type="SUPFAM" id="SSF69279">
    <property type="entry name" value="Phage tail proteins"/>
    <property type="match status" value="2"/>
</dbReference>
<dbReference type="Pfam" id="PF04717">
    <property type="entry name" value="Phage_base_V"/>
    <property type="match status" value="1"/>
</dbReference>
<evidence type="ECO:0000256" key="3">
    <source>
        <dbReference type="ARBA" id="ARBA00022525"/>
    </source>
</evidence>
<dbReference type="RefSeq" id="WP_116687887.1">
    <property type="nucleotide sequence ID" value="NZ_CAWNYD010000006.1"/>
</dbReference>
<dbReference type="Gene3D" id="2.40.50.230">
    <property type="entry name" value="Gp5 N-terminal domain"/>
    <property type="match status" value="1"/>
</dbReference>
<gene>
    <name evidence="6" type="ORF">DC094_14750</name>
</gene>
<dbReference type="Pfam" id="PF05954">
    <property type="entry name" value="Phage_GPD"/>
    <property type="match status" value="2"/>
</dbReference>
<dbReference type="NCBIfam" id="TIGR01646">
    <property type="entry name" value="vgr_GE"/>
    <property type="match status" value="1"/>
</dbReference>